<gene>
    <name evidence="2" type="ORF">L0668_07180</name>
</gene>
<dbReference type="Gene3D" id="3.40.720.10">
    <property type="entry name" value="Alkaline Phosphatase, subunit A"/>
    <property type="match status" value="1"/>
</dbReference>
<name>A0ABS9D4N0_9ALTE</name>
<dbReference type="Proteomes" id="UP001521137">
    <property type="component" value="Unassembled WGS sequence"/>
</dbReference>
<dbReference type="Pfam" id="PF01663">
    <property type="entry name" value="Phosphodiest"/>
    <property type="match status" value="1"/>
</dbReference>
<proteinExistence type="predicted"/>
<dbReference type="InterPro" id="IPR017850">
    <property type="entry name" value="Alkaline_phosphatase_core_sf"/>
</dbReference>
<sequence>MKYLFIMFVTLASTKIFAADNLVIVSIDGLRWQEVFRGYQDDVLNLADFKKQKEQLTVEFGGETKQIKRSKLMPFLWDSIAKNGILLGNRDLNSNMSLTNDMWFSYPGYNELLTGKADPNIDSNKAIPNPNVTILEWLNQQPSYQGKVAAFGSWDVFPAIINRGRSGLPINAGFESANWPNLSEKAKWLNQLQKQIPSPWHNVRLDAFTSGFAFEYIDAHLPKVIYLALGETDDYAHQGNYPEYLKGARRSDQIIENLWQQLQQIPQYKNNTNLVITVDHGRGENAETWQHHASPKAVKGYLNGLNKYPEGIVGAEQVWFAAIGPNIKNKGEVSGGENHQLNQVAATALQLLDFEYPSYAKDMGKPLSVIKR</sequence>
<dbReference type="InterPro" id="IPR002591">
    <property type="entry name" value="Phosphodiest/P_Trfase"/>
</dbReference>
<dbReference type="SUPFAM" id="SSF53649">
    <property type="entry name" value="Alkaline phosphatase-like"/>
    <property type="match status" value="1"/>
</dbReference>
<accession>A0ABS9D4N0</accession>
<comment type="caution">
    <text evidence="2">The sequence shown here is derived from an EMBL/GenBank/DDBJ whole genome shotgun (WGS) entry which is preliminary data.</text>
</comment>
<reference evidence="2 3" key="1">
    <citation type="submission" date="2022-01" db="EMBL/GenBank/DDBJ databases">
        <title>Paraglaciecola sp. G1-23.</title>
        <authorList>
            <person name="Jin M.S."/>
            <person name="Han D.M."/>
            <person name="Kim H.M."/>
            <person name="Jeon C.O."/>
        </authorList>
    </citation>
    <scope>NUCLEOTIDE SEQUENCE [LARGE SCALE GENOMIC DNA]</scope>
    <source>
        <strain evidence="2 3">G1-23</strain>
    </source>
</reference>
<evidence type="ECO:0000256" key="1">
    <source>
        <dbReference type="SAM" id="SignalP"/>
    </source>
</evidence>
<dbReference type="EMBL" id="JAKGAS010000003">
    <property type="protein sequence ID" value="MCF2947883.1"/>
    <property type="molecule type" value="Genomic_DNA"/>
</dbReference>
<evidence type="ECO:0000313" key="2">
    <source>
        <dbReference type="EMBL" id="MCF2947883.1"/>
    </source>
</evidence>
<keyword evidence="3" id="KW-1185">Reference proteome</keyword>
<feature type="signal peptide" evidence="1">
    <location>
        <begin position="1"/>
        <end position="18"/>
    </location>
</feature>
<dbReference type="RefSeq" id="WP_235311414.1">
    <property type="nucleotide sequence ID" value="NZ_JAKGAS010000003.1"/>
</dbReference>
<keyword evidence="1" id="KW-0732">Signal</keyword>
<organism evidence="2 3">
    <name type="scientific">Paraglaciecola algarum</name>
    <dbReference type="NCBI Taxonomy" id="3050085"/>
    <lineage>
        <taxon>Bacteria</taxon>
        <taxon>Pseudomonadati</taxon>
        <taxon>Pseudomonadota</taxon>
        <taxon>Gammaproteobacteria</taxon>
        <taxon>Alteromonadales</taxon>
        <taxon>Alteromonadaceae</taxon>
        <taxon>Paraglaciecola</taxon>
    </lineage>
</organism>
<feature type="chain" id="PRO_5047055356" evidence="1">
    <location>
        <begin position="19"/>
        <end position="372"/>
    </location>
</feature>
<protein>
    <submittedName>
        <fullName evidence="2">Alkaline phosphatase family protein</fullName>
    </submittedName>
</protein>
<evidence type="ECO:0000313" key="3">
    <source>
        <dbReference type="Proteomes" id="UP001521137"/>
    </source>
</evidence>